<proteinExistence type="predicted"/>
<keyword evidence="1" id="KW-0812">Transmembrane</keyword>
<dbReference type="Proteomes" id="UP001327560">
    <property type="component" value="Chromosome 4"/>
</dbReference>
<gene>
    <name evidence="3" type="ORF">Cni_G12606</name>
</gene>
<keyword evidence="1" id="KW-1133">Transmembrane helix</keyword>
<feature type="transmembrane region" description="Helical" evidence="1">
    <location>
        <begin position="428"/>
        <end position="447"/>
    </location>
</feature>
<dbReference type="PANTHER" id="PTHR33390">
    <property type="entry name" value="STRESS UP-REGULATED NOD 19 PROTEIN"/>
    <property type="match status" value="1"/>
</dbReference>
<keyword evidence="1" id="KW-0472">Membrane</keyword>
<dbReference type="EMBL" id="CP136893">
    <property type="protein sequence ID" value="WOL03886.1"/>
    <property type="molecule type" value="Genomic_DNA"/>
</dbReference>
<dbReference type="Pfam" id="PF07712">
    <property type="entry name" value="SURNod19"/>
    <property type="match status" value="1"/>
</dbReference>
<feature type="signal peptide" evidence="2">
    <location>
        <begin position="1"/>
        <end position="24"/>
    </location>
</feature>
<evidence type="ECO:0000256" key="1">
    <source>
        <dbReference type="SAM" id="Phobius"/>
    </source>
</evidence>
<evidence type="ECO:0008006" key="5">
    <source>
        <dbReference type="Google" id="ProtNLM"/>
    </source>
</evidence>
<dbReference type="InterPro" id="IPR011692">
    <property type="entry name" value="Stress_up-reg_Nod19"/>
</dbReference>
<reference evidence="3 4" key="1">
    <citation type="submission" date="2023-10" db="EMBL/GenBank/DDBJ databases">
        <title>Chromosome-scale genome assembly provides insights into flower coloration mechanisms of Canna indica.</title>
        <authorList>
            <person name="Li C."/>
        </authorList>
    </citation>
    <scope>NUCLEOTIDE SEQUENCE [LARGE SCALE GENOMIC DNA]</scope>
    <source>
        <tissue evidence="3">Flower</tissue>
    </source>
</reference>
<evidence type="ECO:0000313" key="4">
    <source>
        <dbReference type="Proteomes" id="UP001327560"/>
    </source>
</evidence>
<organism evidence="3 4">
    <name type="scientific">Canna indica</name>
    <name type="common">Indian-shot</name>
    <dbReference type="NCBI Taxonomy" id="4628"/>
    <lineage>
        <taxon>Eukaryota</taxon>
        <taxon>Viridiplantae</taxon>
        <taxon>Streptophyta</taxon>
        <taxon>Embryophyta</taxon>
        <taxon>Tracheophyta</taxon>
        <taxon>Spermatophyta</taxon>
        <taxon>Magnoliopsida</taxon>
        <taxon>Liliopsida</taxon>
        <taxon>Zingiberales</taxon>
        <taxon>Cannaceae</taxon>
        <taxon>Canna</taxon>
    </lineage>
</organism>
<evidence type="ECO:0000313" key="3">
    <source>
        <dbReference type="EMBL" id="WOL03886.1"/>
    </source>
</evidence>
<feature type="chain" id="PRO_5042902150" description="Stress up-regulated Nod 19" evidence="2">
    <location>
        <begin position="25"/>
        <end position="461"/>
    </location>
</feature>
<dbReference type="AlphaFoldDB" id="A0AAQ3QBX7"/>
<accession>A0AAQ3QBX7</accession>
<keyword evidence="4" id="KW-1185">Reference proteome</keyword>
<protein>
    <recommendedName>
        <fullName evidence="5">Stress up-regulated Nod 19</fullName>
    </recommendedName>
</protein>
<sequence>MSHIQLCQLLLAVILSYTAHSASGRYHEKDRAVESAVFLSPPLILHPGSVADKFYFDIPFPRGHIALKSFDAEVVDEDGIPVPLHETYLHHWLVERYYGRKGSNIEGELGLKALNHSDFVLVRNDGICKGTLGQYFGLGSETRKTATWVPEPYGIEVGNPDKVPDGFEERWLLNVHAIDTRDVEDRVGCTECKCSLYNVTKDVFGHTLPNDYKGGLYCCYDQTQCQVREGIQNVSRVLYLKYTVKWLGWDENIIPAKIYIFDVTDSGEVPMNSSKENPSHLSCKVEYEIESCKHNDNSECIDTRRTKMVIPTGGDIIYGVSHQHLGGQGAALYGQDGRVLCTSIPTYGEGEEAGNEAGYIVGMSTCYPEPGSVKVVDGEVLTLESNYSSKEAHTGVMALFYILVAESAPDKGTNSNASWELKLPKNTWYFLFAGGILTAIAGIYFLAKRRQNENYQALAAS</sequence>
<keyword evidence="2" id="KW-0732">Signal</keyword>
<evidence type="ECO:0000256" key="2">
    <source>
        <dbReference type="SAM" id="SignalP"/>
    </source>
</evidence>
<dbReference type="PANTHER" id="PTHR33390:SF1">
    <property type="entry name" value="STRESS UP-REGULATED NOD 19 PROTEIN"/>
    <property type="match status" value="1"/>
</dbReference>
<name>A0AAQ3QBX7_9LILI</name>